<evidence type="ECO:0000256" key="2">
    <source>
        <dbReference type="SAM" id="Phobius"/>
    </source>
</evidence>
<sequence>MKRILNYYVLIILYYFENVVSGSSAVGKLTNVIYTNENTNNTTSELSKFQYIFLNENEDSNYINSLHIGEIKLKEEIYFYKSFTKIINYFKYRVPANVHFVFEYDGGDIILLKNYKNGVICEINNLFYSESGLKYFDMKKELYVKSENFYIKRFDASEYDEDSKGSKDNDKNDDNSGYNNGDDNRDNSSHNIRYNSSDNNSDLVPMAAICKIKNNKFLPEKLLCYPSAHDHNEINAIFIKNEEYKNLLELAFPYMNKENTSLLKKISNYFKSFVRNDFENINIAYYVFNKTIACNLKVLLEKNANNYIEGNQKETKLSRYNDEKIANSKSFLFNSPLYRNRFGDNYILWKHINKNMTNMNFDVCNKIYLNENDYNNCYKNLQNMYEMLLYKNPIMDIFNKSKIKNISSVNRYTAFYYNNNDYVIILKDYKFHVYFKVKNIIDFVLFVDSNNEIGFYYITLSKNKQLVHLYRCSLNSNEVKCKQVSFIPYETISHEQPKIYLSTTQMRDISTVFISTRTKIWKVYKEKDGMYNRKIIDSIKNIYEEYFGHINCYIIQTTYERELLYKYFKNVSNTVENIAGCSYIKHFNNFENKLLISFIENNQFIQRTYHIIKNVNFIISSGKTKLTIKVNELFDILMMVIIIFCVLLSVYTIFKILFVNFTSTIDR</sequence>
<protein>
    <submittedName>
        <fullName evidence="4">Uncharacterized protein</fullName>
    </submittedName>
</protein>
<keyword evidence="2" id="KW-0812">Transmembrane</keyword>
<keyword evidence="3" id="KW-0732">Signal</keyword>
<name>A0A1C3KC97_PLAMA</name>
<dbReference type="AlphaFoldDB" id="A0A1C3KC97"/>
<feature type="compositionally biased region" description="Basic and acidic residues" evidence="1">
    <location>
        <begin position="160"/>
        <end position="174"/>
    </location>
</feature>
<dbReference type="EMBL" id="LT594497">
    <property type="protein sequence ID" value="SBT71159.1"/>
    <property type="molecule type" value="Genomic_DNA"/>
</dbReference>
<organism evidence="4 5">
    <name type="scientific">Plasmodium malariae</name>
    <dbReference type="NCBI Taxonomy" id="5858"/>
    <lineage>
        <taxon>Eukaryota</taxon>
        <taxon>Sar</taxon>
        <taxon>Alveolata</taxon>
        <taxon>Apicomplexa</taxon>
        <taxon>Aconoidasida</taxon>
        <taxon>Haemosporida</taxon>
        <taxon>Plasmodiidae</taxon>
        <taxon>Plasmodium</taxon>
        <taxon>Plasmodium (Plasmodium)</taxon>
    </lineage>
</organism>
<dbReference type="Proteomes" id="UP000219799">
    <property type="component" value="Chromosome 9"/>
</dbReference>
<feature type="region of interest" description="Disordered" evidence="1">
    <location>
        <begin position="160"/>
        <end position="198"/>
    </location>
</feature>
<evidence type="ECO:0000313" key="5">
    <source>
        <dbReference type="Proteomes" id="UP000219799"/>
    </source>
</evidence>
<proteinExistence type="predicted"/>
<feature type="transmembrane region" description="Helical" evidence="2">
    <location>
        <begin position="636"/>
        <end position="658"/>
    </location>
</feature>
<gene>
    <name evidence="4" type="primary">PmlGA01_090006500</name>
    <name evidence="4" type="ORF">PMLGA01_090006500</name>
</gene>
<evidence type="ECO:0000256" key="1">
    <source>
        <dbReference type="SAM" id="MobiDB-lite"/>
    </source>
</evidence>
<evidence type="ECO:0000313" key="4">
    <source>
        <dbReference type="EMBL" id="SBT71159.1"/>
    </source>
</evidence>
<reference evidence="4 5" key="1">
    <citation type="submission" date="2016-06" db="EMBL/GenBank/DDBJ databases">
        <authorList>
            <consortium name="Pathogen Informatics"/>
        </authorList>
    </citation>
    <scope>NUCLEOTIDE SEQUENCE [LARGE SCALE GENOMIC DNA]</scope>
    <source>
        <strain evidence="4">PmlGA01</strain>
    </source>
</reference>
<feature type="chain" id="PRO_5008677655" evidence="3">
    <location>
        <begin position="23"/>
        <end position="667"/>
    </location>
</feature>
<keyword evidence="2" id="KW-1133">Transmembrane helix</keyword>
<accession>A0A1C3KC97</accession>
<dbReference type="VEuPathDB" id="PlasmoDB:PmUG01_09014900"/>
<keyword evidence="2" id="KW-0472">Membrane</keyword>
<feature type="signal peptide" evidence="3">
    <location>
        <begin position="1"/>
        <end position="22"/>
    </location>
</feature>
<evidence type="ECO:0000256" key="3">
    <source>
        <dbReference type="SAM" id="SignalP"/>
    </source>
</evidence>